<keyword evidence="2" id="KW-1185">Reference proteome</keyword>
<proteinExistence type="predicted"/>
<dbReference type="Proteomes" id="UP000805193">
    <property type="component" value="Unassembled WGS sequence"/>
</dbReference>
<organism evidence="1 2">
    <name type="scientific">Ixodes persulcatus</name>
    <name type="common">Taiga tick</name>
    <dbReference type="NCBI Taxonomy" id="34615"/>
    <lineage>
        <taxon>Eukaryota</taxon>
        <taxon>Metazoa</taxon>
        <taxon>Ecdysozoa</taxon>
        <taxon>Arthropoda</taxon>
        <taxon>Chelicerata</taxon>
        <taxon>Arachnida</taxon>
        <taxon>Acari</taxon>
        <taxon>Parasitiformes</taxon>
        <taxon>Ixodida</taxon>
        <taxon>Ixodoidea</taxon>
        <taxon>Ixodidae</taxon>
        <taxon>Ixodinae</taxon>
        <taxon>Ixodes</taxon>
    </lineage>
</organism>
<reference evidence="1 2" key="1">
    <citation type="journal article" date="2020" name="Cell">
        <title>Large-Scale Comparative Analyses of Tick Genomes Elucidate Their Genetic Diversity and Vector Capacities.</title>
        <authorList>
            <consortium name="Tick Genome and Microbiome Consortium (TIGMIC)"/>
            <person name="Jia N."/>
            <person name="Wang J."/>
            <person name="Shi W."/>
            <person name="Du L."/>
            <person name="Sun Y."/>
            <person name="Zhan W."/>
            <person name="Jiang J.F."/>
            <person name="Wang Q."/>
            <person name="Zhang B."/>
            <person name="Ji P."/>
            <person name="Bell-Sakyi L."/>
            <person name="Cui X.M."/>
            <person name="Yuan T.T."/>
            <person name="Jiang B.G."/>
            <person name="Yang W.F."/>
            <person name="Lam T.T."/>
            <person name="Chang Q.C."/>
            <person name="Ding S.J."/>
            <person name="Wang X.J."/>
            <person name="Zhu J.G."/>
            <person name="Ruan X.D."/>
            <person name="Zhao L."/>
            <person name="Wei J.T."/>
            <person name="Ye R.Z."/>
            <person name="Que T.C."/>
            <person name="Du C.H."/>
            <person name="Zhou Y.H."/>
            <person name="Cheng J.X."/>
            <person name="Dai P.F."/>
            <person name="Guo W.B."/>
            <person name="Han X.H."/>
            <person name="Huang E.J."/>
            <person name="Li L.F."/>
            <person name="Wei W."/>
            <person name="Gao Y.C."/>
            <person name="Liu J.Z."/>
            <person name="Shao H.Z."/>
            <person name="Wang X."/>
            <person name="Wang C.C."/>
            <person name="Yang T.C."/>
            <person name="Huo Q.B."/>
            <person name="Li W."/>
            <person name="Chen H.Y."/>
            <person name="Chen S.E."/>
            <person name="Zhou L.G."/>
            <person name="Ni X.B."/>
            <person name="Tian J.H."/>
            <person name="Sheng Y."/>
            <person name="Liu T."/>
            <person name="Pan Y.S."/>
            <person name="Xia L.Y."/>
            <person name="Li J."/>
            <person name="Zhao F."/>
            <person name="Cao W.C."/>
        </authorList>
    </citation>
    <scope>NUCLEOTIDE SEQUENCE [LARGE SCALE GENOMIC DNA]</scope>
    <source>
        <strain evidence="1">Iper-2018</strain>
    </source>
</reference>
<dbReference type="EMBL" id="JABSTQ010009396">
    <property type="protein sequence ID" value="KAG0429611.1"/>
    <property type="molecule type" value="Genomic_DNA"/>
</dbReference>
<accession>A0AC60Q7A2</accession>
<protein>
    <submittedName>
        <fullName evidence="1">Uncharacterized protein</fullName>
    </submittedName>
</protein>
<comment type="caution">
    <text evidence="1">The sequence shown here is derived from an EMBL/GenBank/DDBJ whole genome shotgun (WGS) entry which is preliminary data.</text>
</comment>
<sequence>MSEPAAHGTDGFITRLPDSILLEIFKHLNVRDLGIAAGVCKRWHMLSHDPVLRLCLDVTFLPLTAMRIWYLLRSQVAPSMRELHVRGCFLYRSRWGTHASSFHSMSPSLSSFTLPELRHRCPALRGLFLSDMALALDTNGQVPTLGHFPATLRSLGIRGCLFQPAPFFSEDPSQLVSRLRFLDLSLCIQVDACVLGHLEARASSLRALGLERCARIDSGGVLHLQRLLENLACLDLEATALDDAGLAHVLRHARSLETLFVGNTSATVRPFSALPRGWLAKLRRLCVCNTEVRFGDLPEVARVAPALRRLIASADEPAEVPREFRGSMPNCEVVRRALPRDETCGHFLEAAVRRYGSCP</sequence>
<evidence type="ECO:0000313" key="2">
    <source>
        <dbReference type="Proteomes" id="UP000805193"/>
    </source>
</evidence>
<gene>
    <name evidence="1" type="ORF">HPB47_023437</name>
</gene>
<evidence type="ECO:0000313" key="1">
    <source>
        <dbReference type="EMBL" id="KAG0429611.1"/>
    </source>
</evidence>
<name>A0AC60Q7A2_IXOPE</name>